<name>A0ABT2G854_9BACT</name>
<keyword evidence="3" id="KW-1185">Reference proteome</keyword>
<dbReference type="Gene3D" id="3.20.20.190">
    <property type="entry name" value="Phosphatidylinositol (PI) phosphodiesterase"/>
    <property type="match status" value="1"/>
</dbReference>
<comment type="caution">
    <text evidence="2">The sequence shown here is derived from an EMBL/GenBank/DDBJ whole genome shotgun (WGS) entry which is preliminary data.</text>
</comment>
<dbReference type="CDD" id="cd08566">
    <property type="entry name" value="GDPD_AtGDE_like"/>
    <property type="match status" value="1"/>
</dbReference>
<evidence type="ECO:0000313" key="2">
    <source>
        <dbReference type="EMBL" id="MCS5491448.1"/>
    </source>
</evidence>
<evidence type="ECO:0000259" key="1">
    <source>
        <dbReference type="PROSITE" id="PS51704"/>
    </source>
</evidence>
<dbReference type="PANTHER" id="PTHR46320:SF1">
    <property type="entry name" value="GLYCEROPHOSPHODIESTER PHOSPHODIESTERASE 1"/>
    <property type="match status" value="1"/>
</dbReference>
<dbReference type="Proteomes" id="UP001206788">
    <property type="component" value="Unassembled WGS sequence"/>
</dbReference>
<dbReference type="Pfam" id="PF03009">
    <property type="entry name" value="GDPD"/>
    <property type="match status" value="1"/>
</dbReference>
<dbReference type="PROSITE" id="PS51704">
    <property type="entry name" value="GP_PDE"/>
    <property type="match status" value="1"/>
</dbReference>
<sequence length="284" mass="31933">MLRTNSKEADFFLVRSFFVLALGLLIPTISLGQSLSQKLSDNSLSVVSHRGVIDGETLENSLFGIKKAYESGVDFFEIDVRKGGDGELYLLHDATLDRTTNGNGPIVGKTAEELQQIRLTGSGELLPRFSQLLEFAQENQIYLMLDVKEPILEEVLGMVQDYDLSDRCLVLTFARDRASEAHQIPGEFLISVLVNGAEDLAYYQKLFTEREFLAYVSKEAPIELYQLVRDHSIPIVTDVMGAIDEQAQIDKGKTYRSFQEVRQASVIVSDFPILLRDQLRYGLK</sequence>
<dbReference type="InterPro" id="IPR030395">
    <property type="entry name" value="GP_PDE_dom"/>
</dbReference>
<dbReference type="RefSeq" id="WP_259415105.1">
    <property type="nucleotide sequence ID" value="NZ_JANWGH010000003.1"/>
</dbReference>
<protein>
    <submittedName>
        <fullName evidence="2">Glycerophosphodiester phosphodiesterase family protein</fullName>
    </submittedName>
</protein>
<organism evidence="2 3">
    <name type="scientific">Algoriphagus limi</name>
    <dbReference type="NCBI Taxonomy" id="2975273"/>
    <lineage>
        <taxon>Bacteria</taxon>
        <taxon>Pseudomonadati</taxon>
        <taxon>Bacteroidota</taxon>
        <taxon>Cytophagia</taxon>
        <taxon>Cytophagales</taxon>
        <taxon>Cyclobacteriaceae</taxon>
        <taxon>Algoriphagus</taxon>
    </lineage>
</organism>
<proteinExistence type="predicted"/>
<accession>A0ABT2G854</accession>
<evidence type="ECO:0000313" key="3">
    <source>
        <dbReference type="Proteomes" id="UP001206788"/>
    </source>
</evidence>
<dbReference type="EMBL" id="JANWGH010000003">
    <property type="protein sequence ID" value="MCS5491448.1"/>
    <property type="molecule type" value="Genomic_DNA"/>
</dbReference>
<dbReference type="InterPro" id="IPR017946">
    <property type="entry name" value="PLC-like_Pdiesterase_TIM-brl"/>
</dbReference>
<reference evidence="2 3" key="1">
    <citation type="submission" date="2022-08" db="EMBL/GenBank/DDBJ databases">
        <title>Algoriphagus sp. CAU 1643 isolated from mud.</title>
        <authorList>
            <person name="Kim W."/>
        </authorList>
    </citation>
    <scope>NUCLEOTIDE SEQUENCE [LARGE SCALE GENOMIC DNA]</scope>
    <source>
        <strain evidence="2 3">CAU 1643</strain>
    </source>
</reference>
<gene>
    <name evidence="2" type="ORF">NY014_13465</name>
</gene>
<feature type="domain" description="GP-PDE" evidence="1">
    <location>
        <begin position="44"/>
        <end position="279"/>
    </location>
</feature>
<dbReference type="SUPFAM" id="SSF51695">
    <property type="entry name" value="PLC-like phosphodiesterases"/>
    <property type="match status" value="1"/>
</dbReference>
<dbReference type="PANTHER" id="PTHR46320">
    <property type="entry name" value="GLYCEROPHOSPHODIESTER PHOSPHODIESTERASE 1"/>
    <property type="match status" value="1"/>
</dbReference>